<gene>
    <name evidence="2" type="ORF">HK105_209524</name>
</gene>
<reference evidence="2 3" key="1">
    <citation type="submission" date="2023-09" db="EMBL/GenBank/DDBJ databases">
        <title>Pangenome analysis of Batrachochytrium dendrobatidis and related Chytrids.</title>
        <authorList>
            <person name="Yacoub M.N."/>
            <person name="Stajich J.E."/>
            <person name="James T.Y."/>
        </authorList>
    </citation>
    <scope>NUCLEOTIDE SEQUENCE [LARGE SCALE GENOMIC DNA]</scope>
    <source>
        <strain evidence="2 3">JEL0888</strain>
    </source>
</reference>
<feature type="non-terminal residue" evidence="2">
    <location>
        <position position="134"/>
    </location>
</feature>
<feature type="compositionally biased region" description="Polar residues" evidence="1">
    <location>
        <begin position="43"/>
        <end position="52"/>
    </location>
</feature>
<sequence>ATQSETTSGCGSETPKARSKADETPGVAGEAELAAAPEGDTTGHVNVASSQPRDPPDEEHLRARDWAEAADNYAENLRILEGNPVLMLAAVQLYKARKLAELMPTPGAASPATTQEDDELTAFFESDTIRLGSS</sequence>
<dbReference type="EMBL" id="JADGIZ020000257">
    <property type="protein sequence ID" value="KAL2911031.1"/>
    <property type="molecule type" value="Genomic_DNA"/>
</dbReference>
<dbReference type="Proteomes" id="UP001527925">
    <property type="component" value="Unassembled WGS sequence"/>
</dbReference>
<name>A0ABR4MUV4_9FUNG</name>
<keyword evidence="3" id="KW-1185">Reference proteome</keyword>
<evidence type="ECO:0000256" key="1">
    <source>
        <dbReference type="SAM" id="MobiDB-lite"/>
    </source>
</evidence>
<feature type="non-terminal residue" evidence="2">
    <location>
        <position position="1"/>
    </location>
</feature>
<accession>A0ABR4MUV4</accession>
<evidence type="ECO:0000313" key="2">
    <source>
        <dbReference type="EMBL" id="KAL2911031.1"/>
    </source>
</evidence>
<protein>
    <submittedName>
        <fullName evidence="2">Uncharacterized protein</fullName>
    </submittedName>
</protein>
<feature type="compositionally biased region" description="Polar residues" evidence="1">
    <location>
        <begin position="1"/>
        <end position="11"/>
    </location>
</feature>
<evidence type="ECO:0000313" key="3">
    <source>
        <dbReference type="Proteomes" id="UP001527925"/>
    </source>
</evidence>
<proteinExistence type="predicted"/>
<comment type="caution">
    <text evidence="2">The sequence shown here is derived from an EMBL/GenBank/DDBJ whole genome shotgun (WGS) entry which is preliminary data.</text>
</comment>
<feature type="compositionally biased region" description="Low complexity" evidence="1">
    <location>
        <begin position="26"/>
        <end position="39"/>
    </location>
</feature>
<organism evidence="2 3">
    <name type="scientific">Polyrhizophydium stewartii</name>
    <dbReference type="NCBI Taxonomy" id="2732419"/>
    <lineage>
        <taxon>Eukaryota</taxon>
        <taxon>Fungi</taxon>
        <taxon>Fungi incertae sedis</taxon>
        <taxon>Chytridiomycota</taxon>
        <taxon>Chytridiomycota incertae sedis</taxon>
        <taxon>Chytridiomycetes</taxon>
        <taxon>Rhizophydiales</taxon>
        <taxon>Rhizophydiales incertae sedis</taxon>
        <taxon>Polyrhizophydium</taxon>
    </lineage>
</organism>
<feature type="region of interest" description="Disordered" evidence="1">
    <location>
        <begin position="1"/>
        <end position="60"/>
    </location>
</feature>